<keyword evidence="3" id="KW-1185">Reference proteome</keyword>
<dbReference type="Proteomes" id="UP000887226">
    <property type="component" value="Unassembled WGS sequence"/>
</dbReference>
<keyword evidence="1" id="KW-0472">Membrane</keyword>
<sequence>MVWNVGQTGPLSADCTPRKNSSSMLFSVLSSAVQSRLPRIPSMTQHEQSASMDGGWYSYGRRKPSVSAPESGSHTTIAEVDDAMVLSGARLEASLYFTDNGSGSESSTPHRTSRKVVEDASGIGWKFANQGLNLLSLAAEESKSSLSDPKSESGSFARQLYVHSLTYLLRGLPTDLSPDEQSSLRSAMPAKLIDPSQSQTQSAAAVSPYTNSNPSILHRILALSIVQLYILVQIILPYIQFILHAAYTYDRKHKISEKVLSKGVETANVVGKRGIGLASIVFGVAEGEVGQKMAEAASWFIRGVYGGVHDGIGEGLLMFEATKLTLNAEGT</sequence>
<feature type="transmembrane region" description="Helical" evidence="1">
    <location>
        <begin position="220"/>
        <end position="243"/>
    </location>
</feature>
<accession>A0A9P8CEK1</accession>
<name>A0A9P8CEK1_9HELO</name>
<dbReference type="EMBL" id="MU253922">
    <property type="protein sequence ID" value="KAG9244213.1"/>
    <property type="molecule type" value="Genomic_DNA"/>
</dbReference>
<keyword evidence="1" id="KW-0812">Transmembrane</keyword>
<evidence type="ECO:0000313" key="3">
    <source>
        <dbReference type="Proteomes" id="UP000887226"/>
    </source>
</evidence>
<keyword evidence="1" id="KW-1133">Transmembrane helix</keyword>
<comment type="caution">
    <text evidence="2">The sequence shown here is derived from an EMBL/GenBank/DDBJ whole genome shotgun (WGS) entry which is preliminary data.</text>
</comment>
<protein>
    <submittedName>
        <fullName evidence="2">Uncharacterized protein</fullName>
    </submittedName>
</protein>
<dbReference type="AlphaFoldDB" id="A0A9P8CEK1"/>
<organism evidence="2 3">
    <name type="scientific">Calycina marina</name>
    <dbReference type="NCBI Taxonomy" id="1763456"/>
    <lineage>
        <taxon>Eukaryota</taxon>
        <taxon>Fungi</taxon>
        <taxon>Dikarya</taxon>
        <taxon>Ascomycota</taxon>
        <taxon>Pezizomycotina</taxon>
        <taxon>Leotiomycetes</taxon>
        <taxon>Helotiales</taxon>
        <taxon>Pezizellaceae</taxon>
        <taxon>Calycina</taxon>
    </lineage>
</organism>
<gene>
    <name evidence="2" type="ORF">BJ878DRAFT_507325</name>
</gene>
<evidence type="ECO:0000256" key="1">
    <source>
        <dbReference type="SAM" id="Phobius"/>
    </source>
</evidence>
<dbReference type="OrthoDB" id="190201at2759"/>
<evidence type="ECO:0000313" key="2">
    <source>
        <dbReference type="EMBL" id="KAG9244213.1"/>
    </source>
</evidence>
<proteinExistence type="predicted"/>
<reference evidence="2" key="1">
    <citation type="journal article" date="2021" name="IMA Fungus">
        <title>Genomic characterization of three marine fungi, including Emericellopsis atlantica sp. nov. with signatures of a generalist lifestyle and marine biomass degradation.</title>
        <authorList>
            <person name="Hagestad O.C."/>
            <person name="Hou L."/>
            <person name="Andersen J.H."/>
            <person name="Hansen E.H."/>
            <person name="Altermark B."/>
            <person name="Li C."/>
            <person name="Kuhnert E."/>
            <person name="Cox R.J."/>
            <person name="Crous P.W."/>
            <person name="Spatafora J.W."/>
            <person name="Lail K."/>
            <person name="Amirebrahimi M."/>
            <person name="Lipzen A."/>
            <person name="Pangilinan J."/>
            <person name="Andreopoulos W."/>
            <person name="Hayes R.D."/>
            <person name="Ng V."/>
            <person name="Grigoriev I.V."/>
            <person name="Jackson S.A."/>
            <person name="Sutton T.D.S."/>
            <person name="Dobson A.D.W."/>
            <person name="Rama T."/>
        </authorList>
    </citation>
    <scope>NUCLEOTIDE SEQUENCE</scope>
    <source>
        <strain evidence="2">TRa3180A</strain>
    </source>
</reference>